<proteinExistence type="predicted"/>
<dbReference type="AlphaFoldDB" id="A0A173TM04"/>
<dbReference type="Pfam" id="PF04892">
    <property type="entry name" value="VanZ"/>
    <property type="match status" value="1"/>
</dbReference>
<gene>
    <name evidence="1" type="ORF">GMA92_06425</name>
</gene>
<dbReference type="InterPro" id="IPR006976">
    <property type="entry name" value="VanZ-like"/>
</dbReference>
<protein>
    <submittedName>
        <fullName evidence="1">VanZ family protein</fullName>
    </submittedName>
</protein>
<name>A0A173TM04_9FIRM</name>
<dbReference type="RefSeq" id="WP_006783697.1">
    <property type="nucleotide sequence ID" value="NZ_CAUWFM010000048.1"/>
</dbReference>
<evidence type="ECO:0000313" key="1">
    <source>
        <dbReference type="EMBL" id="MTK21051.1"/>
    </source>
</evidence>
<comment type="caution">
    <text evidence="1">The sequence shown here is derived from an EMBL/GenBank/DDBJ whole genome shotgun (WGS) entry which is preliminary data.</text>
</comment>
<dbReference type="EMBL" id="WMQE01000011">
    <property type="protein sequence ID" value="MTK21051.1"/>
    <property type="molecule type" value="Genomic_DNA"/>
</dbReference>
<accession>A0A173TM04</accession>
<organism evidence="1 2">
    <name type="scientific">Turicibacter sanguinis</name>
    <dbReference type="NCBI Taxonomy" id="154288"/>
    <lineage>
        <taxon>Bacteria</taxon>
        <taxon>Bacillati</taxon>
        <taxon>Bacillota</taxon>
        <taxon>Erysipelotrichia</taxon>
        <taxon>Erysipelotrichales</taxon>
        <taxon>Turicibacteraceae</taxon>
        <taxon>Turicibacter</taxon>
    </lineage>
</organism>
<dbReference type="PANTHER" id="PTHR36834:SF1">
    <property type="entry name" value="INTEGRAL MEMBRANE PROTEIN"/>
    <property type="match status" value="1"/>
</dbReference>
<evidence type="ECO:0000313" key="2">
    <source>
        <dbReference type="Proteomes" id="UP000487649"/>
    </source>
</evidence>
<dbReference type="GeneID" id="60057999"/>
<reference evidence="1 2" key="1">
    <citation type="journal article" date="2019" name="Nat. Med.">
        <title>A library of human gut bacterial isolates paired with longitudinal multiomics data enables mechanistic microbiome research.</title>
        <authorList>
            <person name="Poyet M."/>
            <person name="Groussin M."/>
            <person name="Gibbons S.M."/>
            <person name="Avila-Pacheco J."/>
            <person name="Jiang X."/>
            <person name="Kearney S.M."/>
            <person name="Perrotta A.R."/>
            <person name="Berdy B."/>
            <person name="Zhao S."/>
            <person name="Lieberman T.D."/>
            <person name="Swanson P.K."/>
            <person name="Smith M."/>
            <person name="Roesemann S."/>
            <person name="Alexander J.E."/>
            <person name="Rich S.A."/>
            <person name="Livny J."/>
            <person name="Vlamakis H."/>
            <person name="Clish C."/>
            <person name="Bullock K."/>
            <person name="Deik A."/>
            <person name="Scott J."/>
            <person name="Pierce K.A."/>
            <person name="Xavier R.J."/>
            <person name="Alm E.J."/>
        </authorList>
    </citation>
    <scope>NUCLEOTIDE SEQUENCE [LARGE SCALE GENOMIC DNA]</scope>
    <source>
        <strain evidence="1 2">BIOML-A198</strain>
    </source>
</reference>
<sequence>MMLTTCSDLRELYNQIQHLEATSVIHFNFWVTVILSVIFLFFYRRFNSTNSIWKCLLVTSFVFYVLNVIRLVFFPIPINPNYIEILKRESECGILLERRHNFELFDFMKWGNLFHITTVGNFLLLMPLSFYFPILFKKHKWNLVNITLIGFMTSLCIESLQLTYDLVTGYAYRGFNVDDLMVNTLGVFWGYLIYIVLKLIWCVINKIKRIFLYVE</sequence>
<dbReference type="InterPro" id="IPR053150">
    <property type="entry name" value="Teicoplanin_resist-assoc"/>
</dbReference>
<dbReference type="Proteomes" id="UP000487649">
    <property type="component" value="Unassembled WGS sequence"/>
</dbReference>
<dbReference type="PANTHER" id="PTHR36834">
    <property type="entry name" value="MEMBRANE PROTEIN-RELATED"/>
    <property type="match status" value="1"/>
</dbReference>
<dbReference type="OrthoDB" id="9805025at2"/>